<name>E6QB18_9ZZZZ</name>
<dbReference type="InterPro" id="IPR036514">
    <property type="entry name" value="SGNH_hydro_sf"/>
</dbReference>
<dbReference type="InterPro" id="IPR025282">
    <property type="entry name" value="DUF4214"/>
</dbReference>
<dbReference type="NCBIfam" id="TIGR01686">
    <property type="entry name" value="FkbH"/>
    <property type="match status" value="1"/>
</dbReference>
<dbReference type="InterPro" id="IPR010033">
    <property type="entry name" value="HAD_SF_ppase_IIIC"/>
</dbReference>
<dbReference type="InterPro" id="IPR010037">
    <property type="entry name" value="FkbH_domain"/>
</dbReference>
<proteinExistence type="predicted"/>
<feature type="domain" description="DUF4214" evidence="1">
    <location>
        <begin position="34"/>
        <end position="86"/>
    </location>
</feature>
<reference evidence="2" key="1">
    <citation type="submission" date="2009-10" db="EMBL/GenBank/DDBJ databases">
        <title>Diversity of trophic interactions inside an arsenic-rich microbial ecosystem.</title>
        <authorList>
            <person name="Bertin P.N."/>
            <person name="Heinrich-Salmeron A."/>
            <person name="Pelletier E."/>
            <person name="Goulhen-Chollet F."/>
            <person name="Arsene-Ploetze F."/>
            <person name="Gallien S."/>
            <person name="Calteau A."/>
            <person name="Vallenet D."/>
            <person name="Casiot C."/>
            <person name="Chane-Woon-Ming B."/>
            <person name="Giloteaux L."/>
            <person name="Barakat M."/>
            <person name="Bonnefoy V."/>
            <person name="Bruneel O."/>
            <person name="Chandler M."/>
            <person name="Cleiss J."/>
            <person name="Duran R."/>
            <person name="Elbaz-Poulichet F."/>
            <person name="Fonknechten N."/>
            <person name="Lauga B."/>
            <person name="Mornico D."/>
            <person name="Ortet P."/>
            <person name="Schaeffer C."/>
            <person name="Siguier P."/>
            <person name="Alexander Thil Smith A."/>
            <person name="Van Dorsselaer A."/>
            <person name="Weissenbach J."/>
            <person name="Medigue C."/>
            <person name="Le Paslier D."/>
        </authorList>
    </citation>
    <scope>NUCLEOTIDE SEQUENCE</scope>
</reference>
<dbReference type="Gene3D" id="3.40.50.1000">
    <property type="entry name" value="HAD superfamily/HAD-like"/>
    <property type="match status" value="1"/>
</dbReference>
<dbReference type="EMBL" id="CABP01000061">
    <property type="protein sequence ID" value="CBI04394.1"/>
    <property type="molecule type" value="Genomic_DNA"/>
</dbReference>
<sequence>MMGKMKTHLQNWLTRWRSQSGVGGDAAALASWTMDDAGFIDAAYQKYLGRAPDISGKAYYLQRLQQQPHGRLSVLKELQNSSEAIEFVERQQRIVLVTEFEKREQHPFLPSLASDTNSDKPRIALLGTCLAESLLQTASVAAWPVHHYLMDSGPHDPVPMLPATEYDAVLVQTTLRSLLTLTTDKGNGDLFHVRSDADWSILQERAKHQLNTVLERVLSELSETMPVFFIAFLEPAPQINGILGRNRQNTLYALVRGLNDYLEDRLAGVQHAHYLEVNDLRQYYGDATAYDGYVSHFTHGGVLSSRQGHLIHLGILERVQAALRVLRSTQPIKLIITDLDCTLWKGVLAEADEIIPLEVTEGWPLGYVEALLACKQRGILLAICSKNEASATRHNFKKVWGNRLQLDDFCSIQINWQPKSANIARILAETNILPEHTLFIDDNPQEISEVTRAYSQIRTLSGNPERWRHLLLYAPETQVLRVTEESAHRTELIQAKMARDQAAPVQDREAWLQDLGLTLRFDRIADARHSRYARALELLNKTNQFNTTGQRWSDAGIQAWLNSGGWLLAASVEDRFANHGLIALALLRDNEIVQVVLSCRVFGLGIETALLAEAIGHLQAAGHTDYVGHFTATGRNDACRDFWPAHGFTMDANACMWRGSLPPYCPEWIHMEGL</sequence>
<dbReference type="NCBIfam" id="TIGR01681">
    <property type="entry name" value="HAD-SF-IIIC"/>
    <property type="match status" value="1"/>
</dbReference>
<dbReference type="Pfam" id="PF13946">
    <property type="entry name" value="DUF4214"/>
    <property type="match status" value="1"/>
</dbReference>
<dbReference type="AlphaFoldDB" id="E6QB18"/>
<dbReference type="SUPFAM" id="SSF56784">
    <property type="entry name" value="HAD-like"/>
    <property type="match status" value="1"/>
</dbReference>
<dbReference type="InterPro" id="IPR016181">
    <property type="entry name" value="Acyl_CoA_acyltransferase"/>
</dbReference>
<evidence type="ECO:0000259" key="1">
    <source>
        <dbReference type="Pfam" id="PF13946"/>
    </source>
</evidence>
<protein>
    <submittedName>
        <fullName evidence="2">Putative FkbH like protein</fullName>
    </submittedName>
</protein>
<organism evidence="2">
    <name type="scientific">mine drainage metagenome</name>
    <dbReference type="NCBI Taxonomy" id="410659"/>
    <lineage>
        <taxon>unclassified sequences</taxon>
        <taxon>metagenomes</taxon>
        <taxon>ecological metagenomes</taxon>
    </lineage>
</organism>
<dbReference type="Gene3D" id="3.40.50.1110">
    <property type="entry name" value="SGNH hydrolase"/>
    <property type="match status" value="1"/>
</dbReference>
<accession>E6QB18</accession>
<dbReference type="SUPFAM" id="SSF55729">
    <property type="entry name" value="Acyl-CoA N-acyltransferases (Nat)"/>
    <property type="match status" value="1"/>
</dbReference>
<evidence type="ECO:0000313" key="2">
    <source>
        <dbReference type="EMBL" id="CBI04394.1"/>
    </source>
</evidence>
<gene>
    <name evidence="2" type="ORF">CARN5_2127</name>
</gene>
<dbReference type="InterPro" id="IPR023214">
    <property type="entry name" value="HAD_sf"/>
</dbReference>
<dbReference type="InterPro" id="IPR036412">
    <property type="entry name" value="HAD-like_sf"/>
</dbReference>
<comment type="caution">
    <text evidence="2">The sequence shown here is derived from an EMBL/GenBank/DDBJ whole genome shotgun (WGS) entry which is preliminary data.</text>
</comment>